<gene>
    <name evidence="1" type="ORF">HPB49_024801</name>
</gene>
<dbReference type="Proteomes" id="UP000821865">
    <property type="component" value="Chromosome 3"/>
</dbReference>
<evidence type="ECO:0000313" key="2">
    <source>
        <dbReference type="Proteomes" id="UP000821865"/>
    </source>
</evidence>
<sequence length="83" mass="9184">MSMGFPRVQDTRESQAMRGHAPKLENSQTEQETTALAKIAELRPETSSSTNVAQESALPPRIGNCGYKKPAHTEEYKRTPIPT</sequence>
<dbReference type="EMBL" id="CM023472">
    <property type="protein sequence ID" value="KAH7960917.1"/>
    <property type="molecule type" value="Genomic_DNA"/>
</dbReference>
<comment type="caution">
    <text evidence="1">The sequence shown here is derived from an EMBL/GenBank/DDBJ whole genome shotgun (WGS) entry which is preliminary data.</text>
</comment>
<proteinExistence type="predicted"/>
<name>A0ACB8D8Z1_DERSI</name>
<keyword evidence="2" id="KW-1185">Reference proteome</keyword>
<reference evidence="1" key="1">
    <citation type="submission" date="2020-05" db="EMBL/GenBank/DDBJ databases">
        <title>Large-scale comparative analyses of tick genomes elucidate their genetic diversity and vector capacities.</title>
        <authorList>
            <person name="Jia N."/>
            <person name="Wang J."/>
            <person name="Shi W."/>
            <person name="Du L."/>
            <person name="Sun Y."/>
            <person name="Zhan W."/>
            <person name="Jiang J."/>
            <person name="Wang Q."/>
            <person name="Zhang B."/>
            <person name="Ji P."/>
            <person name="Sakyi L.B."/>
            <person name="Cui X."/>
            <person name="Yuan T."/>
            <person name="Jiang B."/>
            <person name="Yang W."/>
            <person name="Lam T.T.-Y."/>
            <person name="Chang Q."/>
            <person name="Ding S."/>
            <person name="Wang X."/>
            <person name="Zhu J."/>
            <person name="Ruan X."/>
            <person name="Zhao L."/>
            <person name="Wei J."/>
            <person name="Que T."/>
            <person name="Du C."/>
            <person name="Cheng J."/>
            <person name="Dai P."/>
            <person name="Han X."/>
            <person name="Huang E."/>
            <person name="Gao Y."/>
            <person name="Liu J."/>
            <person name="Shao H."/>
            <person name="Ye R."/>
            <person name="Li L."/>
            <person name="Wei W."/>
            <person name="Wang X."/>
            <person name="Wang C."/>
            <person name="Yang T."/>
            <person name="Huo Q."/>
            <person name="Li W."/>
            <person name="Guo W."/>
            <person name="Chen H."/>
            <person name="Zhou L."/>
            <person name="Ni X."/>
            <person name="Tian J."/>
            <person name="Zhou Y."/>
            <person name="Sheng Y."/>
            <person name="Liu T."/>
            <person name="Pan Y."/>
            <person name="Xia L."/>
            <person name="Li J."/>
            <person name="Zhao F."/>
            <person name="Cao W."/>
        </authorList>
    </citation>
    <scope>NUCLEOTIDE SEQUENCE</scope>
    <source>
        <strain evidence="1">Dsil-2018</strain>
    </source>
</reference>
<accession>A0ACB8D8Z1</accession>
<protein>
    <submittedName>
        <fullName evidence="1">Uncharacterized protein</fullName>
    </submittedName>
</protein>
<evidence type="ECO:0000313" key="1">
    <source>
        <dbReference type="EMBL" id="KAH7960917.1"/>
    </source>
</evidence>
<organism evidence="1 2">
    <name type="scientific">Dermacentor silvarum</name>
    <name type="common">Tick</name>
    <dbReference type="NCBI Taxonomy" id="543639"/>
    <lineage>
        <taxon>Eukaryota</taxon>
        <taxon>Metazoa</taxon>
        <taxon>Ecdysozoa</taxon>
        <taxon>Arthropoda</taxon>
        <taxon>Chelicerata</taxon>
        <taxon>Arachnida</taxon>
        <taxon>Acari</taxon>
        <taxon>Parasitiformes</taxon>
        <taxon>Ixodida</taxon>
        <taxon>Ixodoidea</taxon>
        <taxon>Ixodidae</taxon>
        <taxon>Rhipicephalinae</taxon>
        <taxon>Dermacentor</taxon>
    </lineage>
</organism>